<comment type="caution">
    <text evidence="2">The sequence shown here is derived from an EMBL/GenBank/DDBJ whole genome shotgun (WGS) entry which is preliminary data.</text>
</comment>
<dbReference type="InterPro" id="IPR001478">
    <property type="entry name" value="PDZ"/>
</dbReference>
<dbReference type="Proteomes" id="UP000316095">
    <property type="component" value="Unassembled WGS sequence"/>
</dbReference>
<sequence length="427" mass="47892">MSEWFCMRVKITCHLPVAFLFAILFCGSIATAELPPAPALPELTSELRQQALLKLDADDYHTRAEAQQLLEQGGIETAQALPKYAATASIEGKVRAEKVLEQITLKLVQTQADEQIKKVQQVTQDFRQADFDLFGPRLDEFQTTYATLMERASARRLIRLNAVIDFEKANKPIEGISNTQFAIDLPELVYLGADFTGQEEDLQHISKILLTSEMQLGNRRGIYHIGNCPIPIERLRDLAAGVPGVAVEHRSSARMGISGPVSTSYSEETDWKIQTVQPGTSAKYAGLQTQDTIVRLDGKLVGNFKSFTVDLEPYQPGDRLTLDIQRDYAKSKIVELELDDKKQCGIEVDADFKRFVLIKSVTKDSAAERAGLSSMYRIDRVNGLPLFRPEDYAHLMTLIQDEETIKLTVRPLEAVEVQMRGWVGPYR</sequence>
<accession>A0A5C5XBH5</accession>
<dbReference type="EMBL" id="SJPG01000001">
    <property type="protein sequence ID" value="TWT60138.1"/>
    <property type="molecule type" value="Genomic_DNA"/>
</dbReference>
<protein>
    <submittedName>
        <fullName evidence="2">Zinc metallopeptidase RseP</fullName>
    </submittedName>
</protein>
<feature type="domain" description="PDZ" evidence="1">
    <location>
        <begin position="253"/>
        <end position="328"/>
    </location>
</feature>
<keyword evidence="3" id="KW-1185">Reference proteome</keyword>
<evidence type="ECO:0000259" key="1">
    <source>
        <dbReference type="SMART" id="SM00228"/>
    </source>
</evidence>
<dbReference type="Gene3D" id="2.30.42.10">
    <property type="match status" value="2"/>
</dbReference>
<dbReference type="AlphaFoldDB" id="A0A5C5XBH5"/>
<evidence type="ECO:0000313" key="3">
    <source>
        <dbReference type="Proteomes" id="UP000316095"/>
    </source>
</evidence>
<dbReference type="InterPro" id="IPR036034">
    <property type="entry name" value="PDZ_sf"/>
</dbReference>
<organism evidence="2 3">
    <name type="scientific">Rubinisphaera italica</name>
    <dbReference type="NCBI Taxonomy" id="2527969"/>
    <lineage>
        <taxon>Bacteria</taxon>
        <taxon>Pseudomonadati</taxon>
        <taxon>Planctomycetota</taxon>
        <taxon>Planctomycetia</taxon>
        <taxon>Planctomycetales</taxon>
        <taxon>Planctomycetaceae</taxon>
        <taxon>Rubinisphaera</taxon>
    </lineage>
</organism>
<evidence type="ECO:0000313" key="2">
    <source>
        <dbReference type="EMBL" id="TWT60138.1"/>
    </source>
</evidence>
<dbReference type="SUPFAM" id="SSF50156">
    <property type="entry name" value="PDZ domain-like"/>
    <property type="match status" value="2"/>
</dbReference>
<dbReference type="OrthoDB" id="9829378at2"/>
<dbReference type="SMART" id="SM00228">
    <property type="entry name" value="PDZ"/>
    <property type="match status" value="2"/>
</dbReference>
<name>A0A5C5XBH5_9PLAN</name>
<reference evidence="2 3" key="1">
    <citation type="submission" date="2019-02" db="EMBL/GenBank/DDBJ databases">
        <title>Deep-cultivation of Planctomycetes and their phenomic and genomic characterization uncovers novel biology.</title>
        <authorList>
            <person name="Wiegand S."/>
            <person name="Jogler M."/>
            <person name="Boedeker C."/>
            <person name="Pinto D."/>
            <person name="Vollmers J."/>
            <person name="Rivas-Marin E."/>
            <person name="Kohn T."/>
            <person name="Peeters S.H."/>
            <person name="Heuer A."/>
            <person name="Rast P."/>
            <person name="Oberbeckmann S."/>
            <person name="Bunk B."/>
            <person name="Jeske O."/>
            <person name="Meyerdierks A."/>
            <person name="Storesund J.E."/>
            <person name="Kallscheuer N."/>
            <person name="Luecker S."/>
            <person name="Lage O.M."/>
            <person name="Pohl T."/>
            <person name="Merkel B.J."/>
            <person name="Hornburger P."/>
            <person name="Mueller R.-W."/>
            <person name="Bruemmer F."/>
            <person name="Labrenz M."/>
            <person name="Spormann A.M."/>
            <person name="Op Den Camp H."/>
            <person name="Overmann J."/>
            <person name="Amann R."/>
            <person name="Jetten M.S.M."/>
            <person name="Mascher T."/>
            <person name="Medema M.H."/>
            <person name="Devos D.P."/>
            <person name="Kaster A.-K."/>
            <person name="Ovreas L."/>
            <person name="Rohde M."/>
            <person name="Galperin M.Y."/>
            <person name="Jogler C."/>
        </authorList>
    </citation>
    <scope>NUCLEOTIDE SEQUENCE [LARGE SCALE GENOMIC DNA]</scope>
    <source>
        <strain evidence="2 3">Pan54</strain>
    </source>
</reference>
<proteinExistence type="predicted"/>
<gene>
    <name evidence="2" type="ORF">Pan54_08520</name>
</gene>
<feature type="domain" description="PDZ" evidence="1">
    <location>
        <begin position="342"/>
        <end position="413"/>
    </location>
</feature>